<dbReference type="RefSeq" id="WP_378069865.1">
    <property type="nucleotide sequence ID" value="NZ_JBHSBL010000019.1"/>
</dbReference>
<dbReference type="GO" id="GO:0016491">
    <property type="term" value="F:oxidoreductase activity"/>
    <property type="evidence" value="ECO:0007669"/>
    <property type="project" value="UniProtKB-KW"/>
</dbReference>
<accession>A0ABV8J4T3</accession>
<dbReference type="SUPFAM" id="SSF50475">
    <property type="entry name" value="FMN-binding split barrel"/>
    <property type="match status" value="1"/>
</dbReference>
<gene>
    <name evidence="3" type="ORF">ACFO0C_28980</name>
</gene>
<protein>
    <submittedName>
        <fullName evidence="3">Flavin reductase family protein</fullName>
        <ecNumber evidence="3">1.-.-.-</ecNumber>
    </submittedName>
</protein>
<dbReference type="Pfam" id="PF01613">
    <property type="entry name" value="Flavin_Reduct"/>
    <property type="match status" value="1"/>
</dbReference>
<keyword evidence="4" id="KW-1185">Reference proteome</keyword>
<evidence type="ECO:0000259" key="2">
    <source>
        <dbReference type="SMART" id="SM00903"/>
    </source>
</evidence>
<dbReference type="InterPro" id="IPR050268">
    <property type="entry name" value="NADH-dep_flavin_reductase"/>
</dbReference>
<sequence>MSTAPFDPQALRRALGAFATGVTVVTVGGRVPHGMTANSFTSVSLDPPLVLVCVEQNAVMHEALATAGQFAVSVLSSAHAETARYFADRRRPLGAEQFVPVGWRPGEHTGAPLITGALAHFECAVWRRYDGGDHTIFLGRVLGLGSGGPEEGLLFHRGRLCSVAPDPSGVAA</sequence>
<reference evidence="4" key="1">
    <citation type="journal article" date="2019" name="Int. J. Syst. Evol. Microbiol.">
        <title>The Global Catalogue of Microorganisms (GCM) 10K type strain sequencing project: providing services to taxonomists for standard genome sequencing and annotation.</title>
        <authorList>
            <consortium name="The Broad Institute Genomics Platform"/>
            <consortium name="The Broad Institute Genome Sequencing Center for Infectious Disease"/>
            <person name="Wu L."/>
            <person name="Ma J."/>
        </authorList>
    </citation>
    <scope>NUCLEOTIDE SEQUENCE [LARGE SCALE GENOMIC DNA]</scope>
    <source>
        <strain evidence="4">TBRC 5832</strain>
    </source>
</reference>
<dbReference type="SMART" id="SM00903">
    <property type="entry name" value="Flavin_Reduct"/>
    <property type="match status" value="1"/>
</dbReference>
<dbReference type="PANTHER" id="PTHR30466">
    <property type="entry name" value="FLAVIN REDUCTASE"/>
    <property type="match status" value="1"/>
</dbReference>
<dbReference type="PANTHER" id="PTHR30466:SF1">
    <property type="entry name" value="FMN REDUCTASE (NADH) RUTF"/>
    <property type="match status" value="1"/>
</dbReference>
<dbReference type="InterPro" id="IPR002563">
    <property type="entry name" value="Flavin_Rdtase-like_dom"/>
</dbReference>
<evidence type="ECO:0000256" key="1">
    <source>
        <dbReference type="ARBA" id="ARBA00023002"/>
    </source>
</evidence>
<evidence type="ECO:0000313" key="3">
    <source>
        <dbReference type="EMBL" id="MFC4068985.1"/>
    </source>
</evidence>
<dbReference type="Gene3D" id="2.30.110.10">
    <property type="entry name" value="Electron Transport, Fmn-binding Protein, Chain A"/>
    <property type="match status" value="1"/>
</dbReference>
<proteinExistence type="predicted"/>
<dbReference type="InterPro" id="IPR012349">
    <property type="entry name" value="Split_barrel_FMN-bd"/>
</dbReference>
<name>A0ABV8J4T3_9ACTN</name>
<dbReference type="Proteomes" id="UP001595867">
    <property type="component" value="Unassembled WGS sequence"/>
</dbReference>
<organism evidence="3 4">
    <name type="scientific">Actinoplanes subglobosus</name>
    <dbReference type="NCBI Taxonomy" id="1547892"/>
    <lineage>
        <taxon>Bacteria</taxon>
        <taxon>Bacillati</taxon>
        <taxon>Actinomycetota</taxon>
        <taxon>Actinomycetes</taxon>
        <taxon>Micromonosporales</taxon>
        <taxon>Micromonosporaceae</taxon>
        <taxon>Actinoplanes</taxon>
    </lineage>
</organism>
<feature type="domain" description="Flavin reductase like" evidence="2">
    <location>
        <begin position="15"/>
        <end position="162"/>
    </location>
</feature>
<keyword evidence="1 3" id="KW-0560">Oxidoreductase</keyword>
<dbReference type="EMBL" id="JBHSBL010000019">
    <property type="protein sequence ID" value="MFC4068985.1"/>
    <property type="molecule type" value="Genomic_DNA"/>
</dbReference>
<dbReference type="EC" id="1.-.-.-" evidence="3"/>
<evidence type="ECO:0000313" key="4">
    <source>
        <dbReference type="Proteomes" id="UP001595867"/>
    </source>
</evidence>
<comment type="caution">
    <text evidence="3">The sequence shown here is derived from an EMBL/GenBank/DDBJ whole genome shotgun (WGS) entry which is preliminary data.</text>
</comment>